<gene>
    <name evidence="1" type="ORF">QNM18_10255</name>
</gene>
<organism evidence="1 2">
    <name type="scientific">Pseudoalteromonas obscura</name>
    <dbReference type="NCBI Taxonomy" id="3048491"/>
    <lineage>
        <taxon>Bacteria</taxon>
        <taxon>Pseudomonadati</taxon>
        <taxon>Pseudomonadota</taxon>
        <taxon>Gammaproteobacteria</taxon>
        <taxon>Alteromonadales</taxon>
        <taxon>Pseudoalteromonadaceae</taxon>
        <taxon>Pseudoalteromonas</taxon>
    </lineage>
</organism>
<dbReference type="EMBL" id="JASJUT010000003">
    <property type="protein sequence ID" value="MDK2595425.1"/>
    <property type="molecule type" value="Genomic_DNA"/>
</dbReference>
<evidence type="ECO:0000313" key="1">
    <source>
        <dbReference type="EMBL" id="MDK2595425.1"/>
    </source>
</evidence>
<keyword evidence="2" id="KW-1185">Reference proteome</keyword>
<proteinExistence type="predicted"/>
<comment type="caution">
    <text evidence="1">The sequence shown here is derived from an EMBL/GenBank/DDBJ whole genome shotgun (WGS) entry which is preliminary data.</text>
</comment>
<name>A0ABT7EK58_9GAMM</name>
<dbReference type="Proteomes" id="UP001231915">
    <property type="component" value="Unassembled WGS sequence"/>
</dbReference>
<protein>
    <submittedName>
        <fullName evidence="1">Uncharacterized protein</fullName>
    </submittedName>
</protein>
<dbReference type="RefSeq" id="WP_284137133.1">
    <property type="nucleotide sequence ID" value="NZ_JASJUT010000003.1"/>
</dbReference>
<sequence length="178" mass="19719">MNLDVDWPELLIKALPDAQGLINNNEIEKIPRFFLANNLQFVRNKNGQTFKALSEAIEQNSNSSITLHFSNISRIEKMEIDATVSSVFKLSVGLGLEPICWHQLCSPLGFDDDLHPITLSELNSGHLTGCIIKAYQGMSSVSEMNIPKLTAMSVAGNKAKVTGDFAEFENKMFRIASM</sequence>
<reference evidence="1 2" key="1">
    <citation type="submission" date="2023-05" db="EMBL/GenBank/DDBJ databases">
        <title>Pseudoalteromonas ardens sp. nov., Pseudoalteromonas obscura sp. nov., and Pseudoalteromonas umbrosa sp. nov., isolated from the coral Montipora capitata.</title>
        <authorList>
            <person name="Thomas E.M."/>
            <person name="Smith E.M."/>
            <person name="Papke E."/>
            <person name="Shlafstein M.D."/>
            <person name="Oline D.K."/>
            <person name="Videau P."/>
            <person name="Saw J.H."/>
            <person name="Strangman W.K."/>
            <person name="Ushijima B."/>
        </authorList>
    </citation>
    <scope>NUCLEOTIDE SEQUENCE [LARGE SCALE GENOMIC DNA]</scope>
    <source>
        <strain evidence="1 2">P94</strain>
    </source>
</reference>
<evidence type="ECO:0000313" key="2">
    <source>
        <dbReference type="Proteomes" id="UP001231915"/>
    </source>
</evidence>
<accession>A0ABT7EK58</accession>